<gene>
    <name evidence="6" type="ORF">KDM90_16260</name>
</gene>
<name>A0A941E5Z2_9BURK</name>
<proteinExistence type="inferred from homology"/>
<dbReference type="SUPFAM" id="SSF46785">
    <property type="entry name" value="Winged helix' DNA-binding domain"/>
    <property type="match status" value="1"/>
</dbReference>
<organism evidence="6 7">
    <name type="scientific">Undibacterium fentianense</name>
    <dbReference type="NCBI Taxonomy" id="2828728"/>
    <lineage>
        <taxon>Bacteria</taxon>
        <taxon>Pseudomonadati</taxon>
        <taxon>Pseudomonadota</taxon>
        <taxon>Betaproteobacteria</taxon>
        <taxon>Burkholderiales</taxon>
        <taxon>Oxalobacteraceae</taxon>
        <taxon>Undibacterium</taxon>
    </lineage>
</organism>
<accession>A0A941E5Z2</accession>
<reference evidence="6" key="1">
    <citation type="submission" date="2021-04" db="EMBL/GenBank/DDBJ databases">
        <title>novel species isolated from subtropical streams in China.</title>
        <authorList>
            <person name="Lu H."/>
        </authorList>
    </citation>
    <scope>NUCLEOTIDE SEQUENCE</scope>
    <source>
        <strain evidence="6">FT137W</strain>
    </source>
</reference>
<sequence length="294" mass="33014">MNITFRQLRVLLAVAECRNITAAAHACHITQPTVSMQLKALAEEFGLPLHEVVGKQVYLTSAGEAVVQSALLLEKEMNYLEQTLNALKGHTKGQLRVAVVSTAKYFVPRMLGNFCKQYPEIDIAFEVLNRDGVVNRLKANADDLYIMSMPPSDMDLERHQFMENPLVLIAPLDHRFASRKRIKLDQIENEQFVLREAGSGTRMACNRFFEAHQLKPKIRLELGSNEAIKQAVAGGLGIAVISRHALNHQPASEGLVVLPVAEFPIHSNWWIIYPQGKRLSPIASVFFEHLQDWA</sequence>
<evidence type="ECO:0000256" key="1">
    <source>
        <dbReference type="ARBA" id="ARBA00009437"/>
    </source>
</evidence>
<keyword evidence="3" id="KW-0238">DNA-binding</keyword>
<dbReference type="GO" id="GO:0005829">
    <property type="term" value="C:cytosol"/>
    <property type="evidence" value="ECO:0007669"/>
    <property type="project" value="TreeGrafter"/>
</dbReference>
<dbReference type="Proteomes" id="UP000678545">
    <property type="component" value="Unassembled WGS sequence"/>
</dbReference>
<keyword evidence="2" id="KW-0805">Transcription regulation</keyword>
<evidence type="ECO:0000313" key="6">
    <source>
        <dbReference type="EMBL" id="MBR7801566.1"/>
    </source>
</evidence>
<comment type="caution">
    <text evidence="6">The sequence shown here is derived from an EMBL/GenBank/DDBJ whole genome shotgun (WGS) entry which is preliminary data.</text>
</comment>
<keyword evidence="7" id="KW-1185">Reference proteome</keyword>
<keyword evidence="4" id="KW-0804">Transcription</keyword>
<dbReference type="GO" id="GO:0003677">
    <property type="term" value="F:DNA binding"/>
    <property type="evidence" value="ECO:0007669"/>
    <property type="project" value="UniProtKB-KW"/>
</dbReference>
<dbReference type="InterPro" id="IPR036390">
    <property type="entry name" value="WH_DNA-bd_sf"/>
</dbReference>
<protein>
    <submittedName>
        <fullName evidence="6">LysR family transcriptional regulator</fullName>
    </submittedName>
</protein>
<dbReference type="Gene3D" id="1.10.10.10">
    <property type="entry name" value="Winged helix-like DNA-binding domain superfamily/Winged helix DNA-binding domain"/>
    <property type="match status" value="1"/>
</dbReference>
<dbReference type="GO" id="GO:0003700">
    <property type="term" value="F:DNA-binding transcription factor activity"/>
    <property type="evidence" value="ECO:0007669"/>
    <property type="project" value="InterPro"/>
</dbReference>
<evidence type="ECO:0000256" key="3">
    <source>
        <dbReference type="ARBA" id="ARBA00023125"/>
    </source>
</evidence>
<dbReference type="InterPro" id="IPR005119">
    <property type="entry name" value="LysR_subst-bd"/>
</dbReference>
<evidence type="ECO:0000256" key="4">
    <source>
        <dbReference type="ARBA" id="ARBA00023163"/>
    </source>
</evidence>
<dbReference type="InterPro" id="IPR036388">
    <property type="entry name" value="WH-like_DNA-bd_sf"/>
</dbReference>
<comment type="similarity">
    <text evidence="1">Belongs to the LysR transcriptional regulatory family.</text>
</comment>
<dbReference type="Pfam" id="PF03466">
    <property type="entry name" value="LysR_substrate"/>
    <property type="match status" value="1"/>
</dbReference>
<dbReference type="InterPro" id="IPR050950">
    <property type="entry name" value="HTH-type_LysR_regulators"/>
</dbReference>
<dbReference type="Gene3D" id="3.40.190.290">
    <property type="match status" value="1"/>
</dbReference>
<feature type="domain" description="HTH lysR-type" evidence="5">
    <location>
        <begin position="3"/>
        <end position="60"/>
    </location>
</feature>
<dbReference type="PANTHER" id="PTHR30419">
    <property type="entry name" value="HTH-TYPE TRANSCRIPTIONAL REGULATOR YBHD"/>
    <property type="match status" value="1"/>
</dbReference>
<dbReference type="Pfam" id="PF00126">
    <property type="entry name" value="HTH_1"/>
    <property type="match status" value="1"/>
</dbReference>
<dbReference type="EMBL" id="JAGSPJ010000007">
    <property type="protein sequence ID" value="MBR7801566.1"/>
    <property type="molecule type" value="Genomic_DNA"/>
</dbReference>
<dbReference type="InterPro" id="IPR000847">
    <property type="entry name" value="LysR_HTH_N"/>
</dbReference>
<evidence type="ECO:0000313" key="7">
    <source>
        <dbReference type="Proteomes" id="UP000678545"/>
    </source>
</evidence>
<evidence type="ECO:0000259" key="5">
    <source>
        <dbReference type="PROSITE" id="PS50931"/>
    </source>
</evidence>
<dbReference type="PROSITE" id="PS50931">
    <property type="entry name" value="HTH_LYSR"/>
    <property type="match status" value="1"/>
</dbReference>
<evidence type="ECO:0000256" key="2">
    <source>
        <dbReference type="ARBA" id="ARBA00023015"/>
    </source>
</evidence>
<dbReference type="AlphaFoldDB" id="A0A941E5Z2"/>
<dbReference type="CDD" id="cd08419">
    <property type="entry name" value="PBP2_CbbR_RubisCO_like"/>
    <property type="match status" value="1"/>
</dbReference>
<dbReference type="SUPFAM" id="SSF53850">
    <property type="entry name" value="Periplasmic binding protein-like II"/>
    <property type="match status" value="1"/>
</dbReference>